<protein>
    <submittedName>
        <fullName evidence="6">Uncharacterized protein</fullName>
    </submittedName>
</protein>
<feature type="transmembrane region" description="Helical" evidence="5">
    <location>
        <begin position="221"/>
        <end position="238"/>
    </location>
</feature>
<evidence type="ECO:0000256" key="1">
    <source>
        <dbReference type="ARBA" id="ARBA00004141"/>
    </source>
</evidence>
<evidence type="ECO:0000313" key="7">
    <source>
        <dbReference type="Proteomes" id="UP001221757"/>
    </source>
</evidence>
<dbReference type="EMBL" id="JARKIE010000349">
    <property type="protein sequence ID" value="KAJ7652299.1"/>
    <property type="molecule type" value="Genomic_DNA"/>
</dbReference>
<evidence type="ECO:0000313" key="6">
    <source>
        <dbReference type="EMBL" id="KAJ7652299.1"/>
    </source>
</evidence>
<evidence type="ECO:0000256" key="2">
    <source>
        <dbReference type="ARBA" id="ARBA00022692"/>
    </source>
</evidence>
<reference evidence="6" key="1">
    <citation type="submission" date="2023-03" db="EMBL/GenBank/DDBJ databases">
        <title>Massive genome expansion in bonnet fungi (Mycena s.s.) driven by repeated elements and novel gene families across ecological guilds.</title>
        <authorList>
            <consortium name="Lawrence Berkeley National Laboratory"/>
            <person name="Harder C.B."/>
            <person name="Miyauchi S."/>
            <person name="Viragh M."/>
            <person name="Kuo A."/>
            <person name="Thoen E."/>
            <person name="Andreopoulos B."/>
            <person name="Lu D."/>
            <person name="Skrede I."/>
            <person name="Drula E."/>
            <person name="Henrissat B."/>
            <person name="Morin E."/>
            <person name="Kohler A."/>
            <person name="Barry K."/>
            <person name="LaButti K."/>
            <person name="Morin E."/>
            <person name="Salamov A."/>
            <person name="Lipzen A."/>
            <person name="Mereny Z."/>
            <person name="Hegedus B."/>
            <person name="Baldrian P."/>
            <person name="Stursova M."/>
            <person name="Weitz H."/>
            <person name="Taylor A."/>
            <person name="Grigoriev I.V."/>
            <person name="Nagy L.G."/>
            <person name="Martin F."/>
            <person name="Kauserud H."/>
        </authorList>
    </citation>
    <scope>NUCLEOTIDE SEQUENCE</scope>
    <source>
        <strain evidence="6">CBHHK067</strain>
    </source>
</reference>
<dbReference type="InterPro" id="IPR007568">
    <property type="entry name" value="RTA1"/>
</dbReference>
<dbReference type="Pfam" id="PF04479">
    <property type="entry name" value="RTA1"/>
    <property type="match status" value="1"/>
</dbReference>
<proteinExistence type="predicted"/>
<gene>
    <name evidence="6" type="ORF">B0H17DRAFT_1215005</name>
</gene>
<evidence type="ECO:0000256" key="3">
    <source>
        <dbReference type="ARBA" id="ARBA00022989"/>
    </source>
</evidence>
<evidence type="ECO:0000256" key="4">
    <source>
        <dbReference type="ARBA" id="ARBA00023136"/>
    </source>
</evidence>
<keyword evidence="3 5" id="KW-1133">Transmembrane helix</keyword>
<comment type="subcellular location">
    <subcellularLocation>
        <location evidence="1">Membrane</location>
        <topology evidence="1">Multi-pass membrane protein</topology>
    </subcellularLocation>
</comment>
<keyword evidence="7" id="KW-1185">Reference proteome</keyword>
<dbReference type="AlphaFoldDB" id="A0AAD7CLU0"/>
<dbReference type="Proteomes" id="UP001221757">
    <property type="component" value="Unassembled WGS sequence"/>
</dbReference>
<feature type="transmembrane region" description="Helical" evidence="5">
    <location>
        <begin position="286"/>
        <end position="306"/>
    </location>
</feature>
<organism evidence="6 7">
    <name type="scientific">Mycena rosella</name>
    <name type="common">Pink bonnet</name>
    <name type="synonym">Agaricus rosellus</name>
    <dbReference type="NCBI Taxonomy" id="1033263"/>
    <lineage>
        <taxon>Eukaryota</taxon>
        <taxon>Fungi</taxon>
        <taxon>Dikarya</taxon>
        <taxon>Basidiomycota</taxon>
        <taxon>Agaricomycotina</taxon>
        <taxon>Agaricomycetes</taxon>
        <taxon>Agaricomycetidae</taxon>
        <taxon>Agaricales</taxon>
        <taxon>Marasmiineae</taxon>
        <taxon>Mycenaceae</taxon>
        <taxon>Mycena</taxon>
    </lineage>
</organism>
<feature type="transmembrane region" description="Helical" evidence="5">
    <location>
        <begin position="326"/>
        <end position="344"/>
    </location>
</feature>
<dbReference type="PANTHER" id="PTHR31465:SF15">
    <property type="entry name" value="LIPID TRANSPORTER ATNI-RELATED"/>
    <property type="match status" value="1"/>
</dbReference>
<keyword evidence="2 5" id="KW-0812">Transmembrane</keyword>
<sequence>MEILLRDIRDKPAVFFHRAVRHLSLNSRPETETIIAACTDVINLRATANLGPYERFLGDLPLRYLTLTLDFRVSFSHSMFRYVTHLEVLDARADHDWTSLPLISNLTHFAFCNSELFAALKPLLLQCPLLECVVFHHTGPLEEDELIVLGLPDDVRVVTFNDVDWHGDWLRGAYKGDNFWALADRLVASRHAEQVQRKTHLAHVLSVLDTTSVAYGIPSQLLILLAPLLINAFLYVLMNRIVYFFPSEKHVRGISAQRLSFPFVVQGGGTLISNDTPKIAVLGIDIYMGGIGLQQFFVLGFLGLVVRFYYKMNRMGGSKEWKRPLYTMYVLLTLITVRIVFRLIEFSSGVTMHEAPFYCLEATPIRLVTKGEKLKRNKGGEKELLEEPDLRLVSTAIPPF</sequence>
<dbReference type="GO" id="GO:0016020">
    <property type="term" value="C:membrane"/>
    <property type="evidence" value="ECO:0007669"/>
    <property type="project" value="UniProtKB-SubCell"/>
</dbReference>
<evidence type="ECO:0000256" key="5">
    <source>
        <dbReference type="SAM" id="Phobius"/>
    </source>
</evidence>
<comment type="caution">
    <text evidence="6">The sequence shown here is derived from an EMBL/GenBank/DDBJ whole genome shotgun (WGS) entry which is preliminary data.</text>
</comment>
<accession>A0AAD7CLU0</accession>
<dbReference type="PANTHER" id="PTHR31465">
    <property type="entry name" value="PROTEIN RTA1-RELATED"/>
    <property type="match status" value="1"/>
</dbReference>
<keyword evidence="4 5" id="KW-0472">Membrane</keyword>
<name>A0AAD7CLU0_MYCRO</name>